<gene>
    <name evidence="8" type="ORF">SEMRO_1051_G235690.1</name>
</gene>
<evidence type="ECO:0000256" key="5">
    <source>
        <dbReference type="ARBA" id="ARBA00023136"/>
    </source>
</evidence>
<keyword evidence="3" id="KW-0812">Transmembrane</keyword>
<dbReference type="PANTHER" id="PTHR11266:SF21">
    <property type="entry name" value="ACT DOMAIN-CONTAINING PROTEIN"/>
    <property type="match status" value="1"/>
</dbReference>
<evidence type="ECO:0000313" key="9">
    <source>
        <dbReference type="Proteomes" id="UP001153069"/>
    </source>
</evidence>
<dbReference type="GO" id="GO:0005737">
    <property type="term" value="C:cytoplasm"/>
    <property type="evidence" value="ECO:0007669"/>
    <property type="project" value="TreeGrafter"/>
</dbReference>
<feature type="signal peptide" evidence="7">
    <location>
        <begin position="1"/>
        <end position="22"/>
    </location>
</feature>
<proteinExistence type="inferred from homology"/>
<dbReference type="InterPro" id="IPR007248">
    <property type="entry name" value="Mpv17_PMP22"/>
</dbReference>
<dbReference type="Proteomes" id="UP001153069">
    <property type="component" value="Unassembled WGS sequence"/>
</dbReference>
<evidence type="ECO:0000256" key="1">
    <source>
        <dbReference type="ARBA" id="ARBA00004141"/>
    </source>
</evidence>
<comment type="caution">
    <text evidence="8">The sequence shown here is derived from an EMBL/GenBank/DDBJ whole genome shotgun (WGS) entry which is preliminary data.</text>
</comment>
<dbReference type="GO" id="GO:0016020">
    <property type="term" value="C:membrane"/>
    <property type="evidence" value="ECO:0007669"/>
    <property type="project" value="UniProtKB-SubCell"/>
</dbReference>
<evidence type="ECO:0000256" key="7">
    <source>
        <dbReference type="SAM" id="SignalP"/>
    </source>
</evidence>
<organism evidence="8 9">
    <name type="scientific">Seminavis robusta</name>
    <dbReference type="NCBI Taxonomy" id="568900"/>
    <lineage>
        <taxon>Eukaryota</taxon>
        <taxon>Sar</taxon>
        <taxon>Stramenopiles</taxon>
        <taxon>Ochrophyta</taxon>
        <taxon>Bacillariophyta</taxon>
        <taxon>Bacillariophyceae</taxon>
        <taxon>Bacillariophycidae</taxon>
        <taxon>Naviculales</taxon>
        <taxon>Naviculaceae</taxon>
        <taxon>Seminavis</taxon>
    </lineage>
</organism>
<dbReference type="OrthoDB" id="39782at2759"/>
<comment type="subcellular location">
    <subcellularLocation>
        <location evidence="1">Membrane</location>
        <topology evidence="1">Multi-pass membrane protein</topology>
    </subcellularLocation>
</comment>
<name>A0A9N8EJD1_9STRA</name>
<evidence type="ECO:0000256" key="6">
    <source>
        <dbReference type="RuleBase" id="RU363053"/>
    </source>
</evidence>
<keyword evidence="7" id="KW-0732">Signal</keyword>
<keyword evidence="5" id="KW-0472">Membrane</keyword>
<keyword evidence="4" id="KW-1133">Transmembrane helix</keyword>
<comment type="similarity">
    <text evidence="2 6">Belongs to the peroxisomal membrane protein PXMP2/4 family.</text>
</comment>
<sequence>MKLINCVFVATAAMGALHVADAFASSPLLKTIKKNARSSTPLFVSTLTQDVFEQPSQFSPDMYLQEQRVHEEEEDATKPGFDYVSFAHEHPLYNNMMIASGKAAIADMFAQVVIGQTGLDALDWQRTLLFCLFGALYQGGFQYLYQVNIFKKLFDVEKFTSQTWEEKLQDKEGLISLAAQVALDLTIMSSIYLPTYYTFKASIFSGTLDPSAWFQDGMITYGSHFCRDEADLLRIWLPADLLCFSVPLILRLPLRQVVSLFYTAYLSSASFGVGN</sequence>
<dbReference type="EMBL" id="CAICTM010001049">
    <property type="protein sequence ID" value="CAB9519844.1"/>
    <property type="molecule type" value="Genomic_DNA"/>
</dbReference>
<feature type="chain" id="PRO_5040361889" evidence="7">
    <location>
        <begin position="23"/>
        <end position="275"/>
    </location>
</feature>
<keyword evidence="9" id="KW-1185">Reference proteome</keyword>
<evidence type="ECO:0000256" key="4">
    <source>
        <dbReference type="ARBA" id="ARBA00022989"/>
    </source>
</evidence>
<evidence type="ECO:0000256" key="3">
    <source>
        <dbReference type="ARBA" id="ARBA00022692"/>
    </source>
</evidence>
<evidence type="ECO:0000313" key="8">
    <source>
        <dbReference type="EMBL" id="CAB9519844.1"/>
    </source>
</evidence>
<reference evidence="8" key="1">
    <citation type="submission" date="2020-06" db="EMBL/GenBank/DDBJ databases">
        <authorList>
            <consortium name="Plant Systems Biology data submission"/>
        </authorList>
    </citation>
    <scope>NUCLEOTIDE SEQUENCE</scope>
    <source>
        <strain evidence="8">D6</strain>
    </source>
</reference>
<accession>A0A9N8EJD1</accession>
<dbReference type="AlphaFoldDB" id="A0A9N8EJD1"/>
<evidence type="ECO:0000256" key="2">
    <source>
        <dbReference type="ARBA" id="ARBA00006824"/>
    </source>
</evidence>
<protein>
    <submittedName>
        <fullName evidence="8">Mpv17 / PMP22 family</fullName>
    </submittedName>
</protein>
<dbReference type="PANTHER" id="PTHR11266">
    <property type="entry name" value="PEROXISOMAL MEMBRANE PROTEIN 2, PXMP2 MPV17"/>
    <property type="match status" value="1"/>
</dbReference>